<proteinExistence type="predicted"/>
<evidence type="ECO:0000313" key="1">
    <source>
        <dbReference type="EMBL" id="DAE28390.1"/>
    </source>
</evidence>
<accession>A0A8S5RAE4</accession>
<reference evidence="1" key="1">
    <citation type="journal article" date="2021" name="Proc. Natl. Acad. Sci. U.S.A.">
        <title>A Catalog of Tens of Thousands of Viruses from Human Metagenomes Reveals Hidden Associations with Chronic Diseases.</title>
        <authorList>
            <person name="Tisza M.J."/>
            <person name="Buck C.B."/>
        </authorList>
    </citation>
    <scope>NUCLEOTIDE SEQUENCE</scope>
    <source>
        <strain evidence="1">CtLl75</strain>
    </source>
</reference>
<dbReference type="EMBL" id="BK059085">
    <property type="protein sequence ID" value="DAE28390.1"/>
    <property type="molecule type" value="Genomic_DNA"/>
</dbReference>
<sequence>MYNKILAHTVSYNGLDFVNSPLLHIPGGFLCLKEFSFFEVPTSISTEKYAMRHGEYVSPTEKKNRRIRLLFDILAESKEERRAWLKKVQRAFAPEQNPSPFNPKLWKILTFMDDS</sequence>
<name>A0A8S5RAE4_9VIRU</name>
<protein>
    <submittedName>
        <fullName evidence="1">Fermitin family-like protein</fullName>
    </submittedName>
</protein>
<organism evidence="1">
    <name type="scientific">virus sp. ctLl75</name>
    <dbReference type="NCBI Taxonomy" id="2828249"/>
    <lineage>
        <taxon>Viruses</taxon>
    </lineage>
</organism>